<evidence type="ECO:0000256" key="1">
    <source>
        <dbReference type="ARBA" id="ARBA00022679"/>
    </source>
</evidence>
<keyword evidence="3" id="KW-0418">Kinase</keyword>
<dbReference type="AlphaFoldDB" id="A0A9D1SQ12"/>
<evidence type="ECO:0000256" key="3">
    <source>
        <dbReference type="ARBA" id="ARBA00022777"/>
    </source>
</evidence>
<dbReference type="SUPFAM" id="SSF54211">
    <property type="entry name" value="Ribosomal protein S5 domain 2-like"/>
    <property type="match status" value="1"/>
</dbReference>
<keyword evidence="4" id="KW-0067">ATP-binding</keyword>
<dbReference type="Pfam" id="PF00288">
    <property type="entry name" value="GHMP_kinases_N"/>
    <property type="match status" value="1"/>
</dbReference>
<protein>
    <recommendedName>
        <fullName evidence="5">GHMP kinase N-terminal domain-containing protein</fullName>
    </recommendedName>
</protein>
<dbReference type="InterPro" id="IPR014721">
    <property type="entry name" value="Ribsml_uS5_D2-typ_fold_subgr"/>
</dbReference>
<dbReference type="GO" id="GO:0005524">
    <property type="term" value="F:ATP binding"/>
    <property type="evidence" value="ECO:0007669"/>
    <property type="project" value="UniProtKB-KW"/>
</dbReference>
<proteinExistence type="predicted"/>
<evidence type="ECO:0000256" key="4">
    <source>
        <dbReference type="ARBA" id="ARBA00022840"/>
    </source>
</evidence>
<dbReference type="PANTHER" id="PTHR43527:SF2">
    <property type="entry name" value="4-DIPHOSPHOCYTIDYL-2-C-METHYL-D-ERYTHRITOL KINASE, CHLOROPLASTIC"/>
    <property type="match status" value="1"/>
</dbReference>
<reference evidence="6" key="1">
    <citation type="submission" date="2020-10" db="EMBL/GenBank/DDBJ databases">
        <authorList>
            <person name="Gilroy R."/>
        </authorList>
    </citation>
    <scope>NUCLEOTIDE SEQUENCE</scope>
    <source>
        <strain evidence="6">ChiHjej12B11-7776</strain>
    </source>
</reference>
<dbReference type="InterPro" id="IPR006204">
    <property type="entry name" value="GHMP_kinase_N_dom"/>
</dbReference>
<sequence length="271" mass="28528">MKVKCFAKLNLTLNVFEKRGQFHPIDSIVTSIDIFDEVEVSLCKSGVRADGAAEAALSVADTLCGQYGCGCNIAVKSGIPLGAGLGGSSAQAAAVAYCLASLNGKSVFDQQVKAACALSGSDVNYMLLGGLCRITGKGDEVKQLHVDDVGCFVLTTFSQKLLSGRVYAAWDELAQKPPIADNDAVERALRRGYLDAAPLFSNCLQAAAESLSRYADGFRSISPRSVMTGSGSAYYLCCGEAEAEKLARELRSCGFDSTVCRTVSQGIEVIS</sequence>
<dbReference type="EMBL" id="DVOC01000051">
    <property type="protein sequence ID" value="HIU90939.1"/>
    <property type="molecule type" value="Genomic_DNA"/>
</dbReference>
<feature type="domain" description="GHMP kinase N-terminal" evidence="5">
    <location>
        <begin position="58"/>
        <end position="129"/>
    </location>
</feature>
<organism evidence="6 7">
    <name type="scientific">Candidatus Fimimonas merdipullorum</name>
    <dbReference type="NCBI Taxonomy" id="2840822"/>
    <lineage>
        <taxon>Bacteria</taxon>
        <taxon>Pseudomonadati</taxon>
        <taxon>Myxococcota</taxon>
        <taxon>Myxococcia</taxon>
        <taxon>Myxococcales</taxon>
        <taxon>Cystobacterineae</taxon>
        <taxon>Myxococcaceae</taxon>
        <taxon>Myxococcaceae incertae sedis</taxon>
        <taxon>Candidatus Fimimonas</taxon>
    </lineage>
</organism>
<keyword evidence="2" id="KW-0547">Nucleotide-binding</keyword>
<comment type="caution">
    <text evidence="6">The sequence shown here is derived from an EMBL/GenBank/DDBJ whole genome shotgun (WGS) entry which is preliminary data.</text>
</comment>
<dbReference type="PANTHER" id="PTHR43527">
    <property type="entry name" value="4-DIPHOSPHOCYTIDYL-2-C-METHYL-D-ERYTHRITOL KINASE, CHLOROPLASTIC"/>
    <property type="match status" value="1"/>
</dbReference>
<dbReference type="InterPro" id="IPR036554">
    <property type="entry name" value="GHMP_kinase_C_sf"/>
</dbReference>
<name>A0A9D1SQ12_9BACT</name>
<gene>
    <name evidence="6" type="ORF">IAC72_02860</name>
</gene>
<accession>A0A9D1SQ12</accession>
<keyword evidence="1" id="KW-0808">Transferase</keyword>
<evidence type="ECO:0000313" key="6">
    <source>
        <dbReference type="EMBL" id="HIU90939.1"/>
    </source>
</evidence>
<dbReference type="Proteomes" id="UP000886852">
    <property type="component" value="Unassembled WGS sequence"/>
</dbReference>
<dbReference type="InterPro" id="IPR020568">
    <property type="entry name" value="Ribosomal_Su5_D2-typ_SF"/>
</dbReference>
<dbReference type="GO" id="GO:0050515">
    <property type="term" value="F:4-(cytidine 5'-diphospho)-2-C-methyl-D-erythritol kinase activity"/>
    <property type="evidence" value="ECO:0007669"/>
    <property type="project" value="TreeGrafter"/>
</dbReference>
<dbReference type="Gene3D" id="3.30.230.10">
    <property type="match status" value="1"/>
</dbReference>
<evidence type="ECO:0000256" key="2">
    <source>
        <dbReference type="ARBA" id="ARBA00022741"/>
    </source>
</evidence>
<dbReference type="Gene3D" id="3.30.70.890">
    <property type="entry name" value="GHMP kinase, C-terminal domain"/>
    <property type="match status" value="1"/>
</dbReference>
<evidence type="ECO:0000313" key="7">
    <source>
        <dbReference type="Proteomes" id="UP000886852"/>
    </source>
</evidence>
<evidence type="ECO:0000259" key="5">
    <source>
        <dbReference type="Pfam" id="PF00288"/>
    </source>
</evidence>
<reference evidence="6" key="2">
    <citation type="journal article" date="2021" name="PeerJ">
        <title>Extensive microbial diversity within the chicken gut microbiome revealed by metagenomics and culture.</title>
        <authorList>
            <person name="Gilroy R."/>
            <person name="Ravi A."/>
            <person name="Getino M."/>
            <person name="Pursley I."/>
            <person name="Horton D.L."/>
            <person name="Alikhan N.F."/>
            <person name="Baker D."/>
            <person name="Gharbi K."/>
            <person name="Hall N."/>
            <person name="Watson M."/>
            <person name="Adriaenssens E.M."/>
            <person name="Foster-Nyarko E."/>
            <person name="Jarju S."/>
            <person name="Secka A."/>
            <person name="Antonio M."/>
            <person name="Oren A."/>
            <person name="Chaudhuri R.R."/>
            <person name="La Ragione R."/>
            <person name="Hildebrand F."/>
            <person name="Pallen M.J."/>
        </authorList>
    </citation>
    <scope>NUCLEOTIDE SEQUENCE</scope>
    <source>
        <strain evidence="6">ChiHjej12B11-7776</strain>
    </source>
</reference>